<evidence type="ECO:0000256" key="4">
    <source>
        <dbReference type="ARBA" id="ARBA00022692"/>
    </source>
</evidence>
<feature type="compositionally biased region" description="Polar residues" evidence="12">
    <location>
        <begin position="51"/>
        <end position="83"/>
    </location>
</feature>
<dbReference type="Proteomes" id="UP001186944">
    <property type="component" value="Unassembled WGS sequence"/>
</dbReference>
<evidence type="ECO:0000256" key="1">
    <source>
        <dbReference type="ARBA" id="ARBA00004141"/>
    </source>
</evidence>
<evidence type="ECO:0000256" key="7">
    <source>
        <dbReference type="ARBA" id="ARBA00023065"/>
    </source>
</evidence>
<keyword evidence="3 11" id="KW-0894">Sodium channel</keyword>
<evidence type="ECO:0000313" key="14">
    <source>
        <dbReference type="EMBL" id="KAK3099257.1"/>
    </source>
</evidence>
<feature type="transmembrane region" description="Helical" evidence="13">
    <location>
        <begin position="89"/>
        <end position="113"/>
    </location>
</feature>
<proteinExistence type="inferred from homology"/>
<protein>
    <submittedName>
        <fullName evidence="14">Uncharacterized protein</fullName>
    </submittedName>
</protein>
<evidence type="ECO:0000256" key="10">
    <source>
        <dbReference type="ARBA" id="ARBA00023303"/>
    </source>
</evidence>
<comment type="caution">
    <text evidence="14">The sequence shown here is derived from an EMBL/GenBank/DDBJ whole genome shotgun (WGS) entry which is preliminary data.</text>
</comment>
<accession>A0AA88Y796</accession>
<gene>
    <name evidence="14" type="ORF">FSP39_001725</name>
</gene>
<keyword evidence="4 11" id="KW-0812">Transmembrane</keyword>
<evidence type="ECO:0000256" key="6">
    <source>
        <dbReference type="ARBA" id="ARBA00023053"/>
    </source>
</evidence>
<keyword evidence="6" id="KW-0915">Sodium</keyword>
<evidence type="ECO:0000256" key="11">
    <source>
        <dbReference type="RuleBase" id="RU000679"/>
    </source>
</evidence>
<dbReference type="EMBL" id="VSWD01000006">
    <property type="protein sequence ID" value="KAK3099257.1"/>
    <property type="molecule type" value="Genomic_DNA"/>
</dbReference>
<name>A0AA88Y796_PINIB</name>
<keyword evidence="10 11" id="KW-0407">Ion channel</keyword>
<evidence type="ECO:0000256" key="8">
    <source>
        <dbReference type="ARBA" id="ARBA00023136"/>
    </source>
</evidence>
<keyword evidence="2 11" id="KW-0813">Transport</keyword>
<dbReference type="GO" id="GO:0005272">
    <property type="term" value="F:sodium channel activity"/>
    <property type="evidence" value="ECO:0007669"/>
    <property type="project" value="UniProtKB-KW"/>
</dbReference>
<dbReference type="Gene3D" id="1.10.287.770">
    <property type="entry name" value="YojJ-like"/>
    <property type="match status" value="1"/>
</dbReference>
<dbReference type="GO" id="GO:0016020">
    <property type="term" value="C:membrane"/>
    <property type="evidence" value="ECO:0007669"/>
    <property type="project" value="UniProtKB-SubCell"/>
</dbReference>
<dbReference type="InterPro" id="IPR001873">
    <property type="entry name" value="ENaC"/>
</dbReference>
<feature type="compositionally biased region" description="Basic and acidic residues" evidence="12">
    <location>
        <begin position="26"/>
        <end position="50"/>
    </location>
</feature>
<dbReference type="Pfam" id="PF00858">
    <property type="entry name" value="ASC"/>
    <property type="match status" value="1"/>
</dbReference>
<keyword evidence="5 13" id="KW-1133">Transmembrane helix</keyword>
<keyword evidence="8 13" id="KW-0472">Membrane</keyword>
<evidence type="ECO:0000256" key="3">
    <source>
        <dbReference type="ARBA" id="ARBA00022461"/>
    </source>
</evidence>
<evidence type="ECO:0000256" key="9">
    <source>
        <dbReference type="ARBA" id="ARBA00023201"/>
    </source>
</evidence>
<evidence type="ECO:0000313" key="15">
    <source>
        <dbReference type="Proteomes" id="UP001186944"/>
    </source>
</evidence>
<reference evidence="14" key="1">
    <citation type="submission" date="2019-08" db="EMBL/GenBank/DDBJ databases">
        <title>The improved chromosome-level genome for the pearl oyster Pinctada fucata martensii using PacBio sequencing and Hi-C.</title>
        <authorList>
            <person name="Zheng Z."/>
        </authorList>
    </citation>
    <scope>NUCLEOTIDE SEQUENCE</scope>
    <source>
        <strain evidence="14">ZZ-2019</strain>
        <tissue evidence="14">Adductor muscle</tissue>
    </source>
</reference>
<evidence type="ECO:0000256" key="12">
    <source>
        <dbReference type="SAM" id="MobiDB-lite"/>
    </source>
</evidence>
<evidence type="ECO:0000256" key="2">
    <source>
        <dbReference type="ARBA" id="ARBA00022448"/>
    </source>
</evidence>
<keyword evidence="9 11" id="KW-0739">Sodium transport</keyword>
<evidence type="ECO:0000256" key="5">
    <source>
        <dbReference type="ARBA" id="ARBA00022989"/>
    </source>
</evidence>
<keyword evidence="15" id="KW-1185">Reference proteome</keyword>
<comment type="similarity">
    <text evidence="11">Belongs to the amiloride-sensitive sodium channel (TC 1.A.6) family.</text>
</comment>
<sequence length="147" mass="16821">MTPEEKASLVELRRKTFWYTSSPSFRGEEEKKYTSYDEIRRKHRGLDSQDRSQNQFPFFDKNPSNQSNYPRQAPDVQSQPKTSASVGGYMGLFLGASILSVVELVELVILLITDVNSKKVNSKDRKDIGHKNSLKTLDAEQMPRATY</sequence>
<organism evidence="14 15">
    <name type="scientific">Pinctada imbricata</name>
    <name type="common">Atlantic pearl-oyster</name>
    <name type="synonym">Pinctada martensii</name>
    <dbReference type="NCBI Taxonomy" id="66713"/>
    <lineage>
        <taxon>Eukaryota</taxon>
        <taxon>Metazoa</taxon>
        <taxon>Spiralia</taxon>
        <taxon>Lophotrochozoa</taxon>
        <taxon>Mollusca</taxon>
        <taxon>Bivalvia</taxon>
        <taxon>Autobranchia</taxon>
        <taxon>Pteriomorphia</taxon>
        <taxon>Pterioida</taxon>
        <taxon>Pterioidea</taxon>
        <taxon>Pteriidae</taxon>
        <taxon>Pinctada</taxon>
    </lineage>
</organism>
<comment type="subcellular location">
    <subcellularLocation>
        <location evidence="1">Membrane</location>
        <topology evidence="1">Multi-pass membrane protein</topology>
    </subcellularLocation>
</comment>
<feature type="region of interest" description="Disordered" evidence="12">
    <location>
        <begin position="25"/>
        <end position="83"/>
    </location>
</feature>
<dbReference type="AlphaFoldDB" id="A0AA88Y796"/>
<evidence type="ECO:0000256" key="13">
    <source>
        <dbReference type="SAM" id="Phobius"/>
    </source>
</evidence>
<keyword evidence="7 11" id="KW-0406">Ion transport</keyword>